<comment type="caution">
    <text evidence="2">The sequence shown here is derived from an EMBL/GenBank/DDBJ whole genome shotgun (WGS) entry which is preliminary data.</text>
</comment>
<organism evidence="2 3">
    <name type="scientific">Luteibacter anthropi</name>
    <dbReference type="NCBI Taxonomy" id="564369"/>
    <lineage>
        <taxon>Bacteria</taxon>
        <taxon>Pseudomonadati</taxon>
        <taxon>Pseudomonadota</taxon>
        <taxon>Gammaproteobacteria</taxon>
        <taxon>Lysobacterales</taxon>
        <taxon>Rhodanobacteraceae</taxon>
        <taxon>Luteibacter</taxon>
    </lineage>
</organism>
<sequence length="135" mass="14122">MSHTARGTFEVKLSPTGTDEGPGSHLGTLTLDKHYHGDLEAPSKGHMLTAVSSAVKGSAAYVAVERVEGALNGRKGAFALVHRGIMSAGGRELRVDIVPDSGEGELQGIAGELRIIIEADGTHRYELDYSLAASP</sequence>
<dbReference type="AlphaFoldDB" id="A0A7X5ZJ43"/>
<protein>
    <submittedName>
        <fullName evidence="2">DUF3224 domain-containing protein</fullName>
    </submittedName>
</protein>
<reference evidence="2 3" key="1">
    <citation type="submission" date="2020-03" db="EMBL/GenBank/DDBJ databases">
        <authorList>
            <person name="Lai Q."/>
        </authorList>
    </citation>
    <scope>NUCLEOTIDE SEQUENCE [LARGE SCALE GENOMIC DNA]</scope>
    <source>
        <strain evidence="2 3">CCUG 25036</strain>
    </source>
</reference>
<proteinExistence type="predicted"/>
<evidence type="ECO:0000256" key="1">
    <source>
        <dbReference type="SAM" id="MobiDB-lite"/>
    </source>
</evidence>
<dbReference type="InterPro" id="IPR023159">
    <property type="entry name" value="SO1590-like_sf"/>
</dbReference>
<feature type="region of interest" description="Disordered" evidence="1">
    <location>
        <begin position="1"/>
        <end position="24"/>
    </location>
</feature>
<keyword evidence="3" id="KW-1185">Reference proteome</keyword>
<accession>A0A7X5ZJ43</accession>
<dbReference type="EMBL" id="JAARLZ010000007">
    <property type="protein sequence ID" value="NII07578.1"/>
    <property type="molecule type" value="Genomic_DNA"/>
</dbReference>
<evidence type="ECO:0000313" key="2">
    <source>
        <dbReference type="EMBL" id="NII07578.1"/>
    </source>
</evidence>
<name>A0A7X5ZJ43_9GAMM</name>
<dbReference type="Gene3D" id="2.40.350.10">
    <property type="entry name" value="SO1590-like"/>
    <property type="match status" value="1"/>
</dbReference>
<dbReference type="SUPFAM" id="SSF159238">
    <property type="entry name" value="SO1590-like"/>
    <property type="match status" value="1"/>
</dbReference>
<dbReference type="RefSeq" id="WP_166949561.1">
    <property type="nucleotide sequence ID" value="NZ_JAARLZ010000007.1"/>
</dbReference>
<dbReference type="InterPro" id="IPR021607">
    <property type="entry name" value="DUF3224"/>
</dbReference>
<evidence type="ECO:0000313" key="3">
    <source>
        <dbReference type="Proteomes" id="UP000490980"/>
    </source>
</evidence>
<dbReference type="Proteomes" id="UP000490980">
    <property type="component" value="Unassembled WGS sequence"/>
</dbReference>
<dbReference type="Pfam" id="PF11528">
    <property type="entry name" value="DUF3224"/>
    <property type="match status" value="1"/>
</dbReference>
<gene>
    <name evidence="2" type="ORF">HBF25_14430</name>
</gene>